<dbReference type="CDD" id="cd00109">
    <property type="entry name" value="Kunitz-type"/>
    <property type="match status" value="1"/>
</dbReference>
<keyword evidence="2" id="KW-0722">Serine protease inhibitor</keyword>
<protein>
    <submittedName>
        <fullName evidence="7">BPTI/Kunitz inhibitor domain-containing protein</fullName>
    </submittedName>
</protein>
<evidence type="ECO:0000256" key="1">
    <source>
        <dbReference type="ARBA" id="ARBA00022690"/>
    </source>
</evidence>
<feature type="domain" description="BPTI/Kunitz inhibitor" evidence="4">
    <location>
        <begin position="1"/>
        <end position="49"/>
    </location>
</feature>
<organism evidence="7">
    <name type="scientific">Anisakis simplex</name>
    <name type="common">Herring worm</name>
    <dbReference type="NCBI Taxonomy" id="6269"/>
    <lineage>
        <taxon>Eukaryota</taxon>
        <taxon>Metazoa</taxon>
        <taxon>Ecdysozoa</taxon>
        <taxon>Nematoda</taxon>
        <taxon>Chromadorea</taxon>
        <taxon>Rhabditida</taxon>
        <taxon>Spirurina</taxon>
        <taxon>Ascaridomorpha</taxon>
        <taxon>Ascaridoidea</taxon>
        <taxon>Anisakidae</taxon>
        <taxon>Anisakis</taxon>
        <taxon>Anisakis simplex complex</taxon>
    </lineage>
</organism>
<reference evidence="5 6" key="2">
    <citation type="submission" date="2018-11" db="EMBL/GenBank/DDBJ databases">
        <authorList>
            <consortium name="Pathogen Informatics"/>
        </authorList>
    </citation>
    <scope>NUCLEOTIDE SEQUENCE [LARGE SCALE GENOMIC DNA]</scope>
</reference>
<dbReference type="GO" id="GO:0005615">
    <property type="term" value="C:extracellular space"/>
    <property type="evidence" value="ECO:0007669"/>
    <property type="project" value="TreeGrafter"/>
</dbReference>
<gene>
    <name evidence="5" type="ORF">ASIM_LOCUS16285</name>
</gene>
<dbReference type="InterPro" id="IPR002223">
    <property type="entry name" value="Kunitz_BPTI"/>
</dbReference>
<evidence type="ECO:0000313" key="6">
    <source>
        <dbReference type="Proteomes" id="UP000267096"/>
    </source>
</evidence>
<keyword evidence="6" id="KW-1185">Reference proteome</keyword>
<evidence type="ECO:0000256" key="2">
    <source>
        <dbReference type="ARBA" id="ARBA00022900"/>
    </source>
</evidence>
<dbReference type="SMART" id="SM00131">
    <property type="entry name" value="KU"/>
    <property type="match status" value="1"/>
</dbReference>
<evidence type="ECO:0000313" key="7">
    <source>
        <dbReference type="WBParaSite" id="ASIM_0001687801-mRNA-1"/>
    </source>
</evidence>
<dbReference type="PANTHER" id="PTHR10083:SF374">
    <property type="entry name" value="BPTI_KUNITZ INHIBITOR DOMAIN-CONTAINING PROTEIN"/>
    <property type="match status" value="1"/>
</dbReference>
<evidence type="ECO:0000259" key="4">
    <source>
        <dbReference type="PROSITE" id="PS50279"/>
    </source>
</evidence>
<keyword evidence="1" id="KW-0646">Protease inhibitor</keyword>
<dbReference type="Pfam" id="PF00014">
    <property type="entry name" value="Kunitz_BPTI"/>
    <property type="match status" value="1"/>
</dbReference>
<evidence type="ECO:0000313" key="5">
    <source>
        <dbReference type="EMBL" id="VDK57352.1"/>
    </source>
</evidence>
<name>A0A0M3K7D7_ANISI</name>
<dbReference type="AlphaFoldDB" id="A0A0M3K7D7"/>
<dbReference type="PROSITE" id="PS00280">
    <property type="entry name" value="BPTI_KUNITZ_1"/>
    <property type="match status" value="1"/>
</dbReference>
<keyword evidence="3" id="KW-1015">Disulfide bond</keyword>
<sequence>MAADQGACAVRTRRYFYDSSTNRCTEFEYGGCEGNLNNFDTRLKCEQFCIDGYDLDTSSAFLSGTEPMQAYQIGLTLSGPLLRHENRPGINE</sequence>
<dbReference type="SUPFAM" id="SSF57362">
    <property type="entry name" value="BPTI-like"/>
    <property type="match status" value="1"/>
</dbReference>
<dbReference type="InterPro" id="IPR020901">
    <property type="entry name" value="Prtase_inh_Kunz-CS"/>
</dbReference>
<dbReference type="PANTHER" id="PTHR10083">
    <property type="entry name" value="KUNITZ-TYPE PROTEASE INHIBITOR-RELATED"/>
    <property type="match status" value="1"/>
</dbReference>
<dbReference type="Gene3D" id="4.10.410.10">
    <property type="entry name" value="Pancreatic trypsin inhibitor Kunitz domain"/>
    <property type="match status" value="1"/>
</dbReference>
<dbReference type="Proteomes" id="UP000267096">
    <property type="component" value="Unassembled WGS sequence"/>
</dbReference>
<dbReference type="WBParaSite" id="ASIM_0001687801-mRNA-1">
    <property type="protein sequence ID" value="ASIM_0001687801-mRNA-1"/>
    <property type="gene ID" value="ASIM_0001687801"/>
</dbReference>
<dbReference type="InterPro" id="IPR036880">
    <property type="entry name" value="Kunitz_BPTI_sf"/>
</dbReference>
<dbReference type="InterPro" id="IPR050098">
    <property type="entry name" value="TFPI/VKTCI-like"/>
</dbReference>
<evidence type="ECO:0000256" key="3">
    <source>
        <dbReference type="ARBA" id="ARBA00023157"/>
    </source>
</evidence>
<proteinExistence type="predicted"/>
<dbReference type="PRINTS" id="PR00759">
    <property type="entry name" value="BASICPTASE"/>
</dbReference>
<dbReference type="PROSITE" id="PS50279">
    <property type="entry name" value="BPTI_KUNITZ_2"/>
    <property type="match status" value="1"/>
</dbReference>
<reference evidence="7" key="1">
    <citation type="submission" date="2017-02" db="UniProtKB">
        <authorList>
            <consortium name="WormBaseParasite"/>
        </authorList>
    </citation>
    <scope>IDENTIFICATION</scope>
</reference>
<dbReference type="GO" id="GO:0004867">
    <property type="term" value="F:serine-type endopeptidase inhibitor activity"/>
    <property type="evidence" value="ECO:0007669"/>
    <property type="project" value="UniProtKB-KW"/>
</dbReference>
<dbReference type="EMBL" id="UYRR01032960">
    <property type="protein sequence ID" value="VDK57352.1"/>
    <property type="molecule type" value="Genomic_DNA"/>
</dbReference>
<dbReference type="OrthoDB" id="5871431at2759"/>
<accession>A0A0M3K7D7</accession>